<dbReference type="InterPro" id="IPR012854">
    <property type="entry name" value="Cu_amine_oxidase-like_N"/>
</dbReference>
<dbReference type="InterPro" id="IPR045087">
    <property type="entry name" value="Cu-oxidase_fam"/>
</dbReference>
<evidence type="ECO:0000259" key="9">
    <source>
        <dbReference type="Pfam" id="PF07833"/>
    </source>
</evidence>
<evidence type="ECO:0008006" key="13">
    <source>
        <dbReference type="Google" id="ProtNLM"/>
    </source>
</evidence>
<reference evidence="11" key="1">
    <citation type="submission" date="2018-06" db="EMBL/GenBank/DDBJ databases">
        <title>Paenibacillus xerothermodurans sp. nov. an extremely dry heat resistant spore forming bacterium isolated from the soil of Cape Canaveral, Florida.</title>
        <authorList>
            <person name="Seuylemezian A."/>
            <person name="Kaur N."/>
            <person name="Patil P."/>
            <person name="Patil P."/>
            <person name="Mayilraj S."/>
            <person name="Vaishampayan P."/>
        </authorList>
    </citation>
    <scope>NUCLEOTIDE SEQUENCE [LARGE SCALE GENOMIC DNA]</scope>
    <source>
        <strain evidence="11">ATCC 27380</strain>
    </source>
</reference>
<evidence type="ECO:0000259" key="7">
    <source>
        <dbReference type="Pfam" id="PF07731"/>
    </source>
</evidence>
<dbReference type="Pfam" id="PF13290">
    <property type="entry name" value="CHB_HEX_C_1"/>
    <property type="match status" value="1"/>
</dbReference>
<dbReference type="InterPro" id="IPR000923">
    <property type="entry name" value="BlueCu_1"/>
</dbReference>
<dbReference type="Pfam" id="PF00127">
    <property type="entry name" value="Copper-bind"/>
    <property type="match status" value="1"/>
</dbReference>
<keyword evidence="12" id="KW-1185">Reference proteome</keyword>
<dbReference type="Gene3D" id="2.60.40.420">
    <property type="entry name" value="Cupredoxins - blue copper proteins"/>
    <property type="match status" value="2"/>
</dbReference>
<dbReference type="Pfam" id="PF07731">
    <property type="entry name" value="Cu-oxidase_2"/>
    <property type="match status" value="1"/>
</dbReference>
<dbReference type="Pfam" id="PF07732">
    <property type="entry name" value="Cu-oxidase_3"/>
    <property type="match status" value="1"/>
</dbReference>
<dbReference type="GO" id="GO:0009055">
    <property type="term" value="F:electron transfer activity"/>
    <property type="evidence" value="ECO:0007669"/>
    <property type="project" value="InterPro"/>
</dbReference>
<dbReference type="SUPFAM" id="SSF49503">
    <property type="entry name" value="Cupredoxins"/>
    <property type="match status" value="3"/>
</dbReference>
<comment type="caution">
    <text evidence="11">The sequence shown here is derived from an EMBL/GenBank/DDBJ whole genome shotgun (WGS) entry which is preliminary data.</text>
</comment>
<keyword evidence="1" id="KW-0479">Metal-binding</keyword>
<dbReference type="RefSeq" id="WP_089200842.1">
    <property type="nucleotide sequence ID" value="NZ_NHRJ02000010.1"/>
</dbReference>
<keyword evidence="5" id="KW-0732">Signal</keyword>
<gene>
    <name evidence="11" type="ORF">CBW46_015170</name>
</gene>
<dbReference type="PANTHER" id="PTHR11709:SF394">
    <property type="entry name" value="FI03373P-RELATED"/>
    <property type="match status" value="1"/>
</dbReference>
<feature type="domain" description="GH29D-like beta-sandwich" evidence="10">
    <location>
        <begin position="473"/>
        <end position="541"/>
    </location>
</feature>
<protein>
    <recommendedName>
        <fullName evidence="13">Copper oxidase</fullName>
    </recommendedName>
</protein>
<evidence type="ECO:0000256" key="2">
    <source>
        <dbReference type="ARBA" id="ARBA00023002"/>
    </source>
</evidence>
<dbReference type="InterPro" id="IPR011707">
    <property type="entry name" value="Cu-oxidase-like_N"/>
</dbReference>
<evidence type="ECO:0000256" key="1">
    <source>
        <dbReference type="ARBA" id="ARBA00022723"/>
    </source>
</evidence>
<sequence length="635" mass="68499">MPRVATVRWSVLLAALLFTLIAIATMQQAHAASVKKVQLYATDGYHTLAGGKQVYVWGYSLTNEPGSARFPGPRITAEEGDNVEVTVTNIGAHKPGADFQVHSMHVDGVDPEGHAGAILAAGQSETRQFTVNQAGSYFYYSSDPNGYARQMGLSGPFIVTAKDSAEQAWTGGPAYDKEYVFHLNEVDPVWHKAAEDGTVHDPQQFHPRYWTINGKSFPDLESDPETMIHGKTGENILVRLINPGFDEHPMHLHGHHFHVVAENGTPLPAPIEKDTVDLAPGETKDILINFKQAGHFPFHSHKILDNTNDGVYPGGLHTMTHIDWQDAGGGKIAIEAGSTHAAVNGEHVMLPVAPFQLKGDTYIPLTFVAAQFGGDLRERGADGSLVYRSQHTAWELWYVQQHAIWNGQQMQLPSPMLEMKGEPMIPAGVLATALCAQVEQDAASGAVTIEYEAGQECRSSEPDVTPPVVSATPQGGTYASSQQVTLSITDNDPSAAIYYTLDESAPTNGSAVYTAPISISAAATLKFIGIDSAGNASDVQTEVYTIEPSVEVMVDALDAVFSPAEVTIKPGTTVTWVLKSSMLHSVTSYDGLFDEQLSPDGQKSFSYTFNEPGTFGYVCVVHPFSMTGTVIVEDE</sequence>
<dbReference type="SUPFAM" id="SSF55383">
    <property type="entry name" value="Copper amine oxidase, domain N"/>
    <property type="match status" value="2"/>
</dbReference>
<evidence type="ECO:0000256" key="3">
    <source>
        <dbReference type="ARBA" id="ARBA00023008"/>
    </source>
</evidence>
<dbReference type="OrthoDB" id="9757546at2"/>
<dbReference type="InterPro" id="IPR059177">
    <property type="entry name" value="GH29D-like_dom"/>
</dbReference>
<evidence type="ECO:0000259" key="8">
    <source>
        <dbReference type="Pfam" id="PF07732"/>
    </source>
</evidence>
<evidence type="ECO:0000259" key="10">
    <source>
        <dbReference type="Pfam" id="PF13290"/>
    </source>
</evidence>
<dbReference type="GO" id="GO:0016491">
    <property type="term" value="F:oxidoreductase activity"/>
    <property type="evidence" value="ECO:0007669"/>
    <property type="project" value="UniProtKB-KW"/>
</dbReference>
<dbReference type="CDD" id="cd04202">
    <property type="entry name" value="CuRO_D2_2dMcoN_like"/>
    <property type="match status" value="1"/>
</dbReference>
<organism evidence="11 12">
    <name type="scientific">Paenibacillus xerothermodurans</name>
    <dbReference type="NCBI Taxonomy" id="1977292"/>
    <lineage>
        <taxon>Bacteria</taxon>
        <taxon>Bacillati</taxon>
        <taxon>Bacillota</taxon>
        <taxon>Bacilli</taxon>
        <taxon>Bacillales</taxon>
        <taxon>Paenibacillaceae</taxon>
        <taxon>Paenibacillus</taxon>
    </lineage>
</organism>
<feature type="domain" description="Plastocyanin-like" evidence="8">
    <location>
        <begin position="69"/>
        <end position="162"/>
    </location>
</feature>
<dbReference type="EMBL" id="NHRJ02000010">
    <property type="protein sequence ID" value="PZE20021.1"/>
    <property type="molecule type" value="Genomic_DNA"/>
</dbReference>
<dbReference type="Pfam" id="PF07833">
    <property type="entry name" value="Cu_amine_oxidN1"/>
    <property type="match status" value="1"/>
</dbReference>
<feature type="signal peptide" evidence="5">
    <location>
        <begin position="1"/>
        <end position="31"/>
    </location>
</feature>
<dbReference type="PANTHER" id="PTHR11709">
    <property type="entry name" value="MULTI-COPPER OXIDASE"/>
    <property type="match status" value="1"/>
</dbReference>
<feature type="region of interest" description="Disordered" evidence="4">
    <location>
        <begin position="457"/>
        <end position="476"/>
    </location>
</feature>
<dbReference type="Gene3D" id="3.30.457.10">
    <property type="entry name" value="Copper amine oxidase-like, N-terminal domain"/>
    <property type="match status" value="1"/>
</dbReference>
<evidence type="ECO:0000256" key="5">
    <source>
        <dbReference type="SAM" id="SignalP"/>
    </source>
</evidence>
<feature type="domain" description="Blue (type 1) copper" evidence="6">
    <location>
        <begin position="550"/>
        <end position="633"/>
    </location>
</feature>
<evidence type="ECO:0000256" key="4">
    <source>
        <dbReference type="SAM" id="MobiDB-lite"/>
    </source>
</evidence>
<accession>A0A2W1NA34</accession>
<feature type="domain" description="Copper amine oxidase-like N-terminal" evidence="9">
    <location>
        <begin position="343"/>
        <end position="449"/>
    </location>
</feature>
<dbReference type="InterPro" id="IPR036582">
    <property type="entry name" value="Mao_N_sf"/>
</dbReference>
<keyword evidence="2" id="KW-0560">Oxidoreductase</keyword>
<dbReference type="GO" id="GO:0005507">
    <property type="term" value="F:copper ion binding"/>
    <property type="evidence" value="ECO:0007669"/>
    <property type="project" value="InterPro"/>
</dbReference>
<dbReference type="InterPro" id="IPR011706">
    <property type="entry name" value="Cu-oxidase_C"/>
</dbReference>
<evidence type="ECO:0000313" key="11">
    <source>
        <dbReference type="EMBL" id="PZE20021.1"/>
    </source>
</evidence>
<feature type="domain" description="Plastocyanin-like" evidence="7">
    <location>
        <begin position="207"/>
        <end position="302"/>
    </location>
</feature>
<dbReference type="Proteomes" id="UP000214746">
    <property type="component" value="Unassembled WGS sequence"/>
</dbReference>
<evidence type="ECO:0000259" key="6">
    <source>
        <dbReference type="Pfam" id="PF00127"/>
    </source>
</evidence>
<proteinExistence type="predicted"/>
<dbReference type="InterPro" id="IPR008972">
    <property type="entry name" value="Cupredoxin"/>
</dbReference>
<dbReference type="AlphaFoldDB" id="A0A2W1NA34"/>
<keyword evidence="3" id="KW-0186">Copper</keyword>
<feature type="chain" id="PRO_5015962982" description="Copper oxidase" evidence="5">
    <location>
        <begin position="32"/>
        <end position="635"/>
    </location>
</feature>
<evidence type="ECO:0000313" key="12">
    <source>
        <dbReference type="Proteomes" id="UP000214746"/>
    </source>
</evidence>
<name>A0A2W1NA34_PAEXE</name>